<evidence type="ECO:0000259" key="1">
    <source>
        <dbReference type="Pfam" id="PF06568"/>
    </source>
</evidence>
<keyword evidence="4" id="KW-1185">Reference proteome</keyword>
<dbReference type="KEGG" id="hsr:HSBAA_59230"/>
<reference evidence="4" key="1">
    <citation type="submission" date="2018-06" db="EMBL/GenBank/DDBJ databases">
        <title>Whole genome sequencing of four bacterial strains from South Shetland trench revealing bio-synthetic gene clusters.</title>
        <authorList>
            <person name="Abdel-Mageed W.M."/>
            <person name="Lehri B."/>
            <person name="Jarmusch S."/>
            <person name="Miranda K."/>
            <person name="Goodfellow M."/>
            <person name="Jaspars M."/>
            <person name="Karlyshev A.V."/>
        </authorList>
    </citation>
    <scope>NUCLEOTIDE SEQUENCE [LARGE SCALE GENOMIC DNA]</scope>
    <source>
        <strain evidence="4">SST4</strain>
    </source>
</reference>
<sequence>MPRFSLTQLRYQLRCYRDYRRSRRQLLALDDRLLKDIGISRTQALREGRKAFWKQTSIARGPYDKR</sequence>
<evidence type="ECO:0000313" key="2">
    <source>
        <dbReference type="EMBL" id="BBI64617.1"/>
    </source>
</evidence>
<proteinExistence type="predicted"/>
<dbReference type="Proteomes" id="UP000252204">
    <property type="component" value="Unassembled WGS sequence"/>
</dbReference>
<protein>
    <recommendedName>
        <fullName evidence="1">YjiS-like domain-containing protein</fullName>
    </recommendedName>
</protein>
<accession>A0A365TPN5</accession>
<feature type="domain" description="YjiS-like" evidence="1">
    <location>
        <begin position="14"/>
        <end position="44"/>
    </location>
</feature>
<organism evidence="3 4">
    <name type="scientific">Vreelandella sulfidaeris</name>
    <dbReference type="NCBI Taxonomy" id="115553"/>
    <lineage>
        <taxon>Bacteria</taxon>
        <taxon>Pseudomonadati</taxon>
        <taxon>Pseudomonadota</taxon>
        <taxon>Gammaproteobacteria</taxon>
        <taxon>Oceanospirillales</taxon>
        <taxon>Halomonadaceae</taxon>
        <taxon>Vreelandella</taxon>
    </lineage>
</organism>
<name>A0A365TPN5_9GAMM</name>
<reference evidence="2 5" key="3">
    <citation type="journal article" date="2019" name="Microbiol. Resour. Announc.">
        <title>Complete Genome Sequence of Halomonas sulfidaeris Strain Esulfide1 Isolated from a Metal Sulfide Rock at a Depth of 2,200 Meters, Obtained Using Nanopore Sequencing.</title>
        <authorList>
            <person name="Saito M."/>
            <person name="Nishigata A."/>
            <person name="Galipon J."/>
            <person name="Arakawa K."/>
        </authorList>
    </citation>
    <scope>NUCLEOTIDE SEQUENCE [LARGE SCALE GENOMIC DNA]</scope>
    <source>
        <strain evidence="2 5">ATCC BAA-803</strain>
    </source>
</reference>
<reference evidence="3" key="2">
    <citation type="submission" date="2018-06" db="EMBL/GenBank/DDBJ databases">
        <title>Whole genome sequencing of four bacterial strains from South Shetland trench revealing bio-synthetic gene clusters.</title>
        <authorList>
            <person name="Abdel-Mageed W.M."/>
            <person name="Lehri B."/>
            <person name="Jarmusch S.A."/>
            <person name="Miranda K."/>
            <person name="Goodfellow M."/>
            <person name="Jaspars M."/>
            <person name="Karlyshev A.V."/>
        </authorList>
    </citation>
    <scope>NUCLEOTIDE SEQUENCE [LARGE SCALE GENOMIC DNA]</scope>
    <source>
        <strain evidence="3">SST4</strain>
    </source>
</reference>
<evidence type="ECO:0000313" key="5">
    <source>
        <dbReference type="Proteomes" id="UP000320231"/>
    </source>
</evidence>
<dbReference type="RefSeq" id="WP_113269318.1">
    <property type="nucleotide sequence ID" value="NZ_QNTU01000004.1"/>
</dbReference>
<evidence type="ECO:0000313" key="4">
    <source>
        <dbReference type="Proteomes" id="UP000252204"/>
    </source>
</evidence>
<dbReference type="EMBL" id="QNTU01000004">
    <property type="protein sequence ID" value="RBI67667.1"/>
    <property type="molecule type" value="Genomic_DNA"/>
</dbReference>
<gene>
    <name evidence="3" type="ORF">DQ400_08240</name>
    <name evidence="2" type="ORF">HSBAA_59230</name>
</gene>
<dbReference type="OrthoDB" id="6173903at2"/>
<dbReference type="Pfam" id="PF06568">
    <property type="entry name" value="YjiS-like"/>
    <property type="match status" value="1"/>
</dbReference>
<dbReference type="Proteomes" id="UP000320231">
    <property type="component" value="Chromosome"/>
</dbReference>
<dbReference type="AlphaFoldDB" id="A0A365TPN5"/>
<evidence type="ECO:0000313" key="3">
    <source>
        <dbReference type="EMBL" id="RBI67667.1"/>
    </source>
</evidence>
<dbReference type="EMBL" id="AP019514">
    <property type="protein sequence ID" value="BBI64617.1"/>
    <property type="molecule type" value="Genomic_DNA"/>
</dbReference>
<dbReference type="InterPro" id="IPR009506">
    <property type="entry name" value="YjiS-like"/>
</dbReference>